<keyword evidence="4" id="KW-0678">Repressor</keyword>
<dbReference type="PANTHER" id="PTHR16301">
    <property type="entry name" value="IMPACT-RELATED"/>
    <property type="match status" value="1"/>
</dbReference>
<accession>A0A1E5REH6</accession>
<dbReference type="SUPFAM" id="SSF54495">
    <property type="entry name" value="UBC-like"/>
    <property type="match status" value="1"/>
</dbReference>
<dbReference type="InParanoid" id="A0A1E5REH6"/>
<keyword evidence="3" id="KW-0963">Cytoplasm</keyword>
<gene>
    <name evidence="8" type="ORF">AWRI3579_g1710</name>
</gene>
<comment type="similarity">
    <text evidence="2">Belongs to the IMPACT family.</text>
</comment>
<dbReference type="Pfam" id="PF05773">
    <property type="entry name" value="RWD"/>
    <property type="match status" value="1"/>
</dbReference>
<evidence type="ECO:0000313" key="8">
    <source>
        <dbReference type="EMBL" id="OEJ85300.1"/>
    </source>
</evidence>
<comment type="caution">
    <text evidence="8">The sequence shown here is derived from an EMBL/GenBank/DDBJ whole genome shotgun (WGS) entry which is preliminary data.</text>
</comment>
<dbReference type="GO" id="GO:0140469">
    <property type="term" value="P:GCN2-mediated signaling"/>
    <property type="evidence" value="ECO:0007669"/>
    <property type="project" value="TreeGrafter"/>
</dbReference>
<dbReference type="PANTHER" id="PTHR16301:SF25">
    <property type="entry name" value="PROTEIN IMPACT"/>
    <property type="match status" value="1"/>
</dbReference>
<dbReference type="CDD" id="cd23822">
    <property type="entry name" value="RWD_ScYIH1-like"/>
    <property type="match status" value="1"/>
</dbReference>
<dbReference type="Gene3D" id="3.30.230.30">
    <property type="entry name" value="Impact, N-terminal domain"/>
    <property type="match status" value="1"/>
</dbReference>
<dbReference type="OrthoDB" id="69641at2759"/>
<dbReference type="Gene3D" id="3.10.110.10">
    <property type="entry name" value="Ubiquitin Conjugating Enzyme"/>
    <property type="match status" value="1"/>
</dbReference>
<dbReference type="SMART" id="SM00591">
    <property type="entry name" value="RWD"/>
    <property type="match status" value="1"/>
</dbReference>
<dbReference type="InterPro" id="IPR016135">
    <property type="entry name" value="UBQ-conjugating_enzyme/RWD"/>
</dbReference>
<dbReference type="FunCoup" id="A0A1E5REH6">
    <property type="interactions" value="410"/>
</dbReference>
<evidence type="ECO:0000256" key="6">
    <source>
        <dbReference type="ARBA" id="ARBA00023016"/>
    </source>
</evidence>
<evidence type="ECO:0000256" key="1">
    <source>
        <dbReference type="ARBA" id="ARBA00004496"/>
    </source>
</evidence>
<evidence type="ECO:0000256" key="4">
    <source>
        <dbReference type="ARBA" id="ARBA00022491"/>
    </source>
</evidence>
<evidence type="ECO:0000256" key="3">
    <source>
        <dbReference type="ARBA" id="ARBA00022490"/>
    </source>
</evidence>
<dbReference type="GO" id="GO:0006446">
    <property type="term" value="P:regulation of translational initiation"/>
    <property type="evidence" value="ECO:0007669"/>
    <property type="project" value="TreeGrafter"/>
</dbReference>
<dbReference type="InterPro" id="IPR006575">
    <property type="entry name" value="RWD_dom"/>
</dbReference>
<dbReference type="EMBL" id="LPNM01000007">
    <property type="protein sequence ID" value="OEJ85300.1"/>
    <property type="molecule type" value="Genomic_DNA"/>
</dbReference>
<comment type="subcellular location">
    <subcellularLocation>
        <location evidence="1">Cytoplasm</location>
    </subcellularLocation>
</comment>
<dbReference type="Pfam" id="PF01205">
    <property type="entry name" value="Impact_N"/>
    <property type="match status" value="1"/>
</dbReference>
<dbReference type="SUPFAM" id="SSF54211">
    <property type="entry name" value="Ribosomal protein S5 domain 2-like"/>
    <property type="match status" value="1"/>
</dbReference>
<dbReference type="GO" id="GO:0005737">
    <property type="term" value="C:cytoplasm"/>
    <property type="evidence" value="ECO:0007669"/>
    <property type="project" value="UniProtKB-SubCell"/>
</dbReference>
<evidence type="ECO:0000259" key="7">
    <source>
        <dbReference type="PROSITE" id="PS50908"/>
    </source>
</evidence>
<dbReference type="STRING" id="56408.A0A1E5REH6"/>
<dbReference type="PROSITE" id="PS50908">
    <property type="entry name" value="RWD"/>
    <property type="match status" value="1"/>
</dbReference>
<keyword evidence="9" id="KW-1185">Reference proteome</keyword>
<evidence type="ECO:0000256" key="2">
    <source>
        <dbReference type="ARBA" id="ARBA00007665"/>
    </source>
</evidence>
<name>A0A1E5REH6_9ASCO</name>
<feature type="domain" description="RWD" evidence="7">
    <location>
        <begin position="9"/>
        <end position="109"/>
    </location>
</feature>
<proteinExistence type="inferred from homology"/>
<dbReference type="AlphaFoldDB" id="A0A1E5REH6"/>
<reference evidence="9" key="1">
    <citation type="journal article" date="2016" name="Genome Announc.">
        <title>Genome sequences of three species of Hanseniaspora isolated from spontaneous wine fermentations.</title>
        <authorList>
            <person name="Sternes P.R."/>
            <person name="Lee D."/>
            <person name="Kutyna D.R."/>
            <person name="Borneman A.R."/>
        </authorList>
    </citation>
    <scope>NUCLEOTIDE SEQUENCE [LARGE SCALE GENOMIC DNA]</scope>
    <source>
        <strain evidence="9">AWRI3579</strain>
    </source>
</reference>
<sequence>MTYNEQVQDEIDAVHAIYPDLVVELPNDRIVIKIPQHEEVSVQFSFPKKYPAVEPPHIIEVQVANSHQEQYDVKYLEVLFADVLDQVFVQDQVCIFDFLTELDGILYVEESSNTNNNNNNNNEEHTELAKELEQMSLNPLQGWTISDPVEDRGSTFIAFAAKVQSEDEAIKKLDILATESRLQRANHIMTAWRIKGENNVVFSDCDDDGETAAGGRMLHLITLMDGWNVVVACARWFNGGHIGPDRFKHINSTTRQVLIDGEFVDISKAGSSNSKNSKKK</sequence>
<dbReference type="InterPro" id="IPR036956">
    <property type="entry name" value="Impact_N_sf"/>
</dbReference>
<dbReference type="InterPro" id="IPR020568">
    <property type="entry name" value="Ribosomal_Su5_D2-typ_SF"/>
</dbReference>
<dbReference type="InterPro" id="IPR023582">
    <property type="entry name" value="Impact"/>
</dbReference>
<evidence type="ECO:0000256" key="5">
    <source>
        <dbReference type="ARBA" id="ARBA00022845"/>
    </source>
</evidence>
<protein>
    <submittedName>
        <fullName evidence="8">Protein IMPACT</fullName>
    </submittedName>
</protein>
<dbReference type="Proteomes" id="UP000095728">
    <property type="component" value="Unassembled WGS sequence"/>
</dbReference>
<keyword evidence="6" id="KW-0346">Stress response</keyword>
<dbReference type="InterPro" id="IPR001498">
    <property type="entry name" value="Impact_N"/>
</dbReference>
<keyword evidence="5" id="KW-0810">Translation regulation</keyword>
<organism evidence="8 9">
    <name type="scientific">Hanseniaspora osmophila</name>
    <dbReference type="NCBI Taxonomy" id="56408"/>
    <lineage>
        <taxon>Eukaryota</taxon>
        <taxon>Fungi</taxon>
        <taxon>Dikarya</taxon>
        <taxon>Ascomycota</taxon>
        <taxon>Saccharomycotina</taxon>
        <taxon>Saccharomycetes</taxon>
        <taxon>Saccharomycodales</taxon>
        <taxon>Saccharomycodaceae</taxon>
        <taxon>Hanseniaspora</taxon>
    </lineage>
</organism>
<evidence type="ECO:0000313" key="9">
    <source>
        <dbReference type="Proteomes" id="UP000095728"/>
    </source>
</evidence>